<dbReference type="EMBL" id="JBHSIY010000010">
    <property type="protein sequence ID" value="MFC4867715.1"/>
    <property type="molecule type" value="Genomic_DNA"/>
</dbReference>
<gene>
    <name evidence="1" type="ORF">ACFPCZ_13840</name>
</gene>
<sequence>MAELGVLARLLVARRPDLAHPVLPARACAEDRPVAPRVPRPRAPVDANANRAAAVLEADFADWDITAEGGAWSRATAARATTPAARSGA</sequence>
<keyword evidence="2" id="KW-1185">Reference proteome</keyword>
<name>A0ABV9SN91_9ACTN</name>
<evidence type="ECO:0000313" key="1">
    <source>
        <dbReference type="EMBL" id="MFC4867715.1"/>
    </source>
</evidence>
<organism evidence="1 2">
    <name type="scientific">Streptomonospora arabica</name>
    <dbReference type="NCBI Taxonomy" id="412417"/>
    <lineage>
        <taxon>Bacteria</taxon>
        <taxon>Bacillati</taxon>
        <taxon>Actinomycetota</taxon>
        <taxon>Actinomycetes</taxon>
        <taxon>Streptosporangiales</taxon>
        <taxon>Nocardiopsidaceae</taxon>
        <taxon>Streptomonospora</taxon>
    </lineage>
</organism>
<accession>A0ABV9SN91</accession>
<dbReference type="RefSeq" id="WP_344146291.1">
    <property type="nucleotide sequence ID" value="NZ_BAAAQI010000016.1"/>
</dbReference>
<proteinExistence type="predicted"/>
<comment type="caution">
    <text evidence="1">The sequence shown here is derived from an EMBL/GenBank/DDBJ whole genome shotgun (WGS) entry which is preliminary data.</text>
</comment>
<reference evidence="2" key="1">
    <citation type="journal article" date="2019" name="Int. J. Syst. Evol. Microbiol.">
        <title>The Global Catalogue of Microorganisms (GCM) 10K type strain sequencing project: providing services to taxonomists for standard genome sequencing and annotation.</title>
        <authorList>
            <consortium name="The Broad Institute Genomics Platform"/>
            <consortium name="The Broad Institute Genome Sequencing Center for Infectious Disease"/>
            <person name="Wu L."/>
            <person name="Ma J."/>
        </authorList>
    </citation>
    <scope>NUCLEOTIDE SEQUENCE [LARGE SCALE GENOMIC DNA]</scope>
    <source>
        <strain evidence="2">CGMCC 4.7304</strain>
    </source>
</reference>
<dbReference type="Proteomes" id="UP001595858">
    <property type="component" value="Unassembled WGS sequence"/>
</dbReference>
<evidence type="ECO:0000313" key="2">
    <source>
        <dbReference type="Proteomes" id="UP001595858"/>
    </source>
</evidence>
<protein>
    <submittedName>
        <fullName evidence="1">Uncharacterized protein</fullName>
    </submittedName>
</protein>